<evidence type="ECO:0000256" key="1">
    <source>
        <dbReference type="ARBA" id="ARBA00006096"/>
    </source>
</evidence>
<dbReference type="NCBIfam" id="TIGR00666">
    <property type="entry name" value="PBP4"/>
    <property type="match status" value="1"/>
</dbReference>
<feature type="region of interest" description="Disordered" evidence="3">
    <location>
        <begin position="255"/>
        <end position="274"/>
    </location>
</feature>
<gene>
    <name evidence="4" type="ORF">SAMN05444365_101757</name>
</gene>
<proteinExistence type="inferred from homology"/>
<dbReference type="EMBL" id="FNPH01000001">
    <property type="protein sequence ID" value="SDY12636.1"/>
    <property type="molecule type" value="Genomic_DNA"/>
</dbReference>
<name>A0A1H3HAW1_9ACTN</name>
<dbReference type="GO" id="GO:0006508">
    <property type="term" value="P:proteolysis"/>
    <property type="evidence" value="ECO:0007669"/>
    <property type="project" value="InterPro"/>
</dbReference>
<accession>A0A1H3HAW1</accession>
<evidence type="ECO:0000313" key="4">
    <source>
        <dbReference type="EMBL" id="SDY12636.1"/>
    </source>
</evidence>
<dbReference type="GO" id="GO:0004185">
    <property type="term" value="F:serine-type carboxypeptidase activity"/>
    <property type="evidence" value="ECO:0007669"/>
    <property type="project" value="InterPro"/>
</dbReference>
<reference evidence="5" key="1">
    <citation type="submission" date="2016-10" db="EMBL/GenBank/DDBJ databases">
        <authorList>
            <person name="Varghese N."/>
            <person name="Submissions S."/>
        </authorList>
    </citation>
    <scope>NUCLEOTIDE SEQUENCE [LARGE SCALE GENOMIC DNA]</scope>
    <source>
        <strain evidence="5">DSM 45245</strain>
    </source>
</reference>
<protein>
    <submittedName>
        <fullName evidence="4">D-alanyl-D-alanine carboxypeptidase / D-alanyl-D-alanine-endopeptidase (Penicillin-binding protein 4)</fullName>
    </submittedName>
</protein>
<dbReference type="PANTHER" id="PTHR30023">
    <property type="entry name" value="D-ALANYL-D-ALANINE CARBOXYPEPTIDASE"/>
    <property type="match status" value="1"/>
</dbReference>
<evidence type="ECO:0000313" key="5">
    <source>
        <dbReference type="Proteomes" id="UP000242415"/>
    </source>
</evidence>
<sequence>MLVLAVAISGLVIVRPGPVAGWLGDRPAGRTAVVVPPEPTPGPVLAGAAVDAPTPAAARVQAALDKVIAGSPVSGARVAVVDIVTGQSVYSREAETPTVPASTTKLLTAAAVLAARGDAHRIPTRVVAGAAPGEVVIVGGGDPTLAADANGYYAGAGRLDQLAEQVKSALGGTVPTKVTVDSSLYSGPVHEPGWDPDIPGSTFAASTTALMTDGARIDPADEKSPRYTSPDIAAGRAFAKELGLPTDAVKAVSRGAAPPAVGGQSGAPTSGGSAAAPVAGAAVTPGTELGRVLSPPMVRLVEFMLNESDNVVAEALARQVALARNQPASFTGGAAATRAVLGELGLPVDRIELADGSGLSRKNKIPPSVLVQVLTLAANGSRPELAALFNGLPVAAWSGTLQERFRSPAVQNEPGAGVVRAKTGTLSGVNALSGVVTTADGRLLAFAALADGVSAAAEVAQPALDRIPATLAACGCR</sequence>
<evidence type="ECO:0000256" key="3">
    <source>
        <dbReference type="SAM" id="MobiDB-lite"/>
    </source>
</evidence>
<organism evidence="4 5">
    <name type="scientific">Micromonospora pattaloongensis</name>
    <dbReference type="NCBI Taxonomy" id="405436"/>
    <lineage>
        <taxon>Bacteria</taxon>
        <taxon>Bacillati</taxon>
        <taxon>Actinomycetota</taxon>
        <taxon>Actinomycetes</taxon>
        <taxon>Micromonosporales</taxon>
        <taxon>Micromonosporaceae</taxon>
        <taxon>Micromonospora</taxon>
    </lineage>
</organism>
<keyword evidence="5" id="KW-1185">Reference proteome</keyword>
<keyword evidence="2" id="KW-0378">Hydrolase</keyword>
<dbReference type="Gene3D" id="3.40.710.10">
    <property type="entry name" value="DD-peptidase/beta-lactamase superfamily"/>
    <property type="match status" value="2"/>
</dbReference>
<dbReference type="GO" id="GO:0000270">
    <property type="term" value="P:peptidoglycan metabolic process"/>
    <property type="evidence" value="ECO:0007669"/>
    <property type="project" value="TreeGrafter"/>
</dbReference>
<keyword evidence="4" id="KW-0645">Protease</keyword>
<dbReference type="Pfam" id="PF02113">
    <property type="entry name" value="Peptidase_S13"/>
    <property type="match status" value="2"/>
</dbReference>
<comment type="similarity">
    <text evidence="1">Belongs to the peptidase S13 family.</text>
</comment>
<dbReference type="Proteomes" id="UP000242415">
    <property type="component" value="Unassembled WGS sequence"/>
</dbReference>
<dbReference type="PRINTS" id="PR00922">
    <property type="entry name" value="DADACBPTASE3"/>
</dbReference>
<dbReference type="InterPro" id="IPR012338">
    <property type="entry name" value="Beta-lactam/transpept-like"/>
</dbReference>
<dbReference type="SUPFAM" id="SSF56601">
    <property type="entry name" value="beta-lactamase/transpeptidase-like"/>
    <property type="match status" value="1"/>
</dbReference>
<dbReference type="AlphaFoldDB" id="A0A1H3HAW1"/>
<dbReference type="InterPro" id="IPR000667">
    <property type="entry name" value="Peptidase_S13"/>
</dbReference>
<evidence type="ECO:0000256" key="2">
    <source>
        <dbReference type="ARBA" id="ARBA00022801"/>
    </source>
</evidence>
<dbReference type="STRING" id="405436.SAMN05444365_101757"/>
<dbReference type="PANTHER" id="PTHR30023:SF0">
    <property type="entry name" value="PENICILLIN-SENSITIVE CARBOXYPEPTIDASE A"/>
    <property type="match status" value="1"/>
</dbReference>
<dbReference type="Gene3D" id="3.50.80.20">
    <property type="entry name" value="D-Ala-D-Ala carboxypeptidase C, peptidase S13"/>
    <property type="match status" value="1"/>
</dbReference>
<keyword evidence="4" id="KW-0121">Carboxypeptidase</keyword>